<evidence type="ECO:0000256" key="4">
    <source>
        <dbReference type="ARBA" id="ARBA00022538"/>
    </source>
</evidence>
<dbReference type="SUPFAM" id="SSF52540">
    <property type="entry name" value="P-loop containing nucleoside triphosphate hydrolases"/>
    <property type="match status" value="1"/>
</dbReference>
<feature type="region of interest" description="Disordered" evidence="18">
    <location>
        <begin position="60"/>
        <end position="91"/>
    </location>
</feature>
<evidence type="ECO:0000256" key="1">
    <source>
        <dbReference type="ARBA" id="ARBA00004448"/>
    </source>
</evidence>
<keyword evidence="12" id="KW-0406">Ion transport</keyword>
<keyword evidence="8 22" id="KW-0067">ATP-binding</keyword>
<dbReference type="GO" id="GO:0005743">
    <property type="term" value="C:mitochondrial inner membrane"/>
    <property type="evidence" value="ECO:0007669"/>
    <property type="project" value="UniProtKB-SubCell"/>
</dbReference>
<dbReference type="PROSITE" id="PS00211">
    <property type="entry name" value="ABC_TRANSPORTER_1"/>
    <property type="match status" value="1"/>
</dbReference>
<keyword evidence="14 19" id="KW-0472">Membrane</keyword>
<dbReference type="GO" id="GO:0015421">
    <property type="term" value="F:ABC-type oligopeptide transporter activity"/>
    <property type="evidence" value="ECO:0007669"/>
    <property type="project" value="TreeGrafter"/>
</dbReference>
<evidence type="ECO:0000256" key="5">
    <source>
        <dbReference type="ARBA" id="ARBA00022692"/>
    </source>
</evidence>
<gene>
    <name evidence="22" type="ORF">AX774_g4471</name>
</gene>
<evidence type="ECO:0000256" key="3">
    <source>
        <dbReference type="ARBA" id="ARBA00022448"/>
    </source>
</evidence>
<keyword evidence="5 19" id="KW-0812">Transmembrane</keyword>
<evidence type="ECO:0000259" key="21">
    <source>
        <dbReference type="PROSITE" id="PS50929"/>
    </source>
</evidence>
<evidence type="ECO:0000256" key="7">
    <source>
        <dbReference type="ARBA" id="ARBA00022792"/>
    </source>
</evidence>
<dbReference type="AlphaFoldDB" id="A0A1R1PMF6"/>
<dbReference type="PROSITE" id="PS50893">
    <property type="entry name" value="ABC_TRANSPORTER_2"/>
    <property type="match status" value="1"/>
</dbReference>
<dbReference type="InterPro" id="IPR003593">
    <property type="entry name" value="AAA+_ATPase"/>
</dbReference>
<keyword evidence="4" id="KW-0633">Potassium transport</keyword>
<evidence type="ECO:0000259" key="20">
    <source>
        <dbReference type="PROSITE" id="PS50893"/>
    </source>
</evidence>
<evidence type="ECO:0000256" key="17">
    <source>
        <dbReference type="ARBA" id="ARBA00042968"/>
    </source>
</evidence>
<keyword evidence="13" id="KW-0496">Mitochondrion</keyword>
<evidence type="ECO:0000256" key="12">
    <source>
        <dbReference type="ARBA" id="ARBA00023065"/>
    </source>
</evidence>
<evidence type="ECO:0000313" key="22">
    <source>
        <dbReference type="EMBL" id="OMH82062.1"/>
    </source>
</evidence>
<dbReference type="EMBL" id="LSSK01000749">
    <property type="protein sequence ID" value="OMH82062.1"/>
    <property type="molecule type" value="Genomic_DNA"/>
</dbReference>
<feature type="transmembrane region" description="Helical" evidence="19">
    <location>
        <begin position="276"/>
        <end position="298"/>
    </location>
</feature>
<dbReference type="GO" id="GO:0006813">
    <property type="term" value="P:potassium ion transport"/>
    <property type="evidence" value="ECO:0007669"/>
    <property type="project" value="UniProtKB-KW"/>
</dbReference>
<dbReference type="Pfam" id="PF00664">
    <property type="entry name" value="ABC_membrane"/>
    <property type="match status" value="1"/>
</dbReference>
<dbReference type="GO" id="GO:0090374">
    <property type="term" value="P:oligopeptide export from mitochondrion"/>
    <property type="evidence" value="ECO:0007669"/>
    <property type="project" value="TreeGrafter"/>
</dbReference>
<dbReference type="Gene3D" id="1.20.1560.10">
    <property type="entry name" value="ABC transporter type 1, transmembrane domain"/>
    <property type="match status" value="2"/>
</dbReference>
<dbReference type="InterPro" id="IPR017871">
    <property type="entry name" value="ABC_transporter-like_CS"/>
</dbReference>
<evidence type="ECO:0000256" key="14">
    <source>
        <dbReference type="ARBA" id="ARBA00023136"/>
    </source>
</evidence>
<evidence type="ECO:0000256" key="11">
    <source>
        <dbReference type="ARBA" id="ARBA00022989"/>
    </source>
</evidence>
<comment type="similarity">
    <text evidence="2">Belongs to the ABC transporter superfamily. ABCB family. Mitochondrial peptide exporter (TC 3.A.1.212) subfamily.</text>
</comment>
<keyword evidence="10" id="KW-0630">Potassium</keyword>
<dbReference type="Proteomes" id="UP000188320">
    <property type="component" value="Unassembled WGS sequence"/>
</dbReference>
<evidence type="ECO:0000256" key="15">
    <source>
        <dbReference type="ARBA" id="ARBA00040439"/>
    </source>
</evidence>
<name>A0A1R1PMF6_ZANCU</name>
<feature type="compositionally biased region" description="Low complexity" evidence="18">
    <location>
        <begin position="68"/>
        <end position="80"/>
    </location>
</feature>
<evidence type="ECO:0000256" key="10">
    <source>
        <dbReference type="ARBA" id="ARBA00022958"/>
    </source>
</evidence>
<proteinExistence type="inferred from homology"/>
<keyword evidence="9" id="KW-0809">Transit peptide</keyword>
<dbReference type="InterPro" id="IPR039421">
    <property type="entry name" value="Type_1_exporter"/>
</dbReference>
<evidence type="ECO:0000313" key="23">
    <source>
        <dbReference type="Proteomes" id="UP000188320"/>
    </source>
</evidence>
<comment type="caution">
    <text evidence="22">The sequence shown here is derived from an EMBL/GenBank/DDBJ whole genome shotgun (WGS) entry which is preliminary data.</text>
</comment>
<evidence type="ECO:0000256" key="19">
    <source>
        <dbReference type="SAM" id="Phobius"/>
    </source>
</evidence>
<evidence type="ECO:0000256" key="13">
    <source>
        <dbReference type="ARBA" id="ARBA00023128"/>
    </source>
</evidence>
<dbReference type="Gene3D" id="3.40.50.300">
    <property type="entry name" value="P-loop containing nucleotide triphosphate hydrolases"/>
    <property type="match status" value="1"/>
</dbReference>
<organism evidence="22 23">
    <name type="scientific">Zancudomyces culisetae</name>
    <name type="common">Gut fungus</name>
    <name type="synonym">Smittium culisetae</name>
    <dbReference type="NCBI Taxonomy" id="1213189"/>
    <lineage>
        <taxon>Eukaryota</taxon>
        <taxon>Fungi</taxon>
        <taxon>Fungi incertae sedis</taxon>
        <taxon>Zoopagomycota</taxon>
        <taxon>Kickxellomycotina</taxon>
        <taxon>Harpellomycetes</taxon>
        <taxon>Harpellales</taxon>
        <taxon>Legeriomycetaceae</taxon>
        <taxon>Zancudomyces</taxon>
    </lineage>
</organism>
<dbReference type="GO" id="GO:0016887">
    <property type="term" value="F:ATP hydrolysis activity"/>
    <property type="evidence" value="ECO:0007669"/>
    <property type="project" value="InterPro"/>
</dbReference>
<dbReference type="InterPro" id="IPR003439">
    <property type="entry name" value="ABC_transporter-like_ATP-bd"/>
</dbReference>
<dbReference type="FunFam" id="3.40.50.300:FF:000218">
    <property type="entry name" value="Multidrug ABC transporter ATP-binding protein"/>
    <property type="match status" value="1"/>
</dbReference>
<feature type="domain" description="ABC transporter" evidence="20">
    <location>
        <begin position="587"/>
        <end position="825"/>
    </location>
</feature>
<evidence type="ECO:0000256" key="18">
    <source>
        <dbReference type="SAM" id="MobiDB-lite"/>
    </source>
</evidence>
<evidence type="ECO:0000256" key="6">
    <source>
        <dbReference type="ARBA" id="ARBA00022741"/>
    </source>
</evidence>
<comment type="subcellular location">
    <subcellularLocation>
        <location evidence="1">Mitochondrion inner membrane</location>
        <topology evidence="1">Multi-pass membrane protein</topology>
    </subcellularLocation>
</comment>
<dbReference type="GO" id="GO:0005524">
    <property type="term" value="F:ATP binding"/>
    <property type="evidence" value="ECO:0007669"/>
    <property type="project" value="UniProtKB-KW"/>
</dbReference>
<dbReference type="PANTHER" id="PTHR43394">
    <property type="entry name" value="ATP-DEPENDENT PERMEASE MDL1, MITOCHONDRIAL"/>
    <property type="match status" value="1"/>
</dbReference>
<dbReference type="SUPFAM" id="SSF90123">
    <property type="entry name" value="ABC transporter transmembrane region"/>
    <property type="match status" value="1"/>
</dbReference>
<dbReference type="PANTHER" id="PTHR43394:SF17">
    <property type="entry name" value="MITOCHONDRIAL POTASSIUM CHANNEL ATP-BINDING SUBUNIT"/>
    <property type="match status" value="1"/>
</dbReference>
<sequence length="826" mass="91545">MSMLGLNTILNTTAISSNSTIRLGFSVVNKLNSRLNPKYKFCNSSIPSSRRAYISQSNWQKGNHDKNTNNNNNKSNNNNNDNDEGDHNRKSTNKYVAGFISLGYVYFTNHETGSEDRNTNKSNPSMLDLTGVDQLSYNQLLLPTKHSRNTTTSNLDNYVSSRIDILHNLYLKKRRRRNNIDKGQQQLSLEDGSSTGDVFSDTSSFGSLSNIYKLIIAPEAKLLTTIVVTTLCLSAVNLYIPKVTGDLITVISSKLAGVGDTTMSGMIDEILPPAKMLAGLFLGNGLLTLVNVYLLSAYGERISIRTRLELFDNIMNRKMTFFDQKSTTELISRLTSEVNEFKSQAKLIVGQGIKAVSITAGSVYQLFRISNRLTLFLIGSTGVMYLSLWIYGKLLIAAREKSKQINEMMHSIITEAIENSRVIKGFGNTYIEYELLKRAAEENQHQKLVFGFHMGVFRALSNISVGVLMINVLLFGGRLVMNGEISGGNLMSYLMNVQNTERALVSIGELLGQFIKMKGNVGRISELLDEKVDSANWTDQGNSDKNNRAHTVPNKNLTSTGLEMSVGASNGASSAHTGERMEFNDSIRFEDVWFSYATRPEHKVLKGFNLEIKKGMSIALCGKSGSGKTTISQLIQRLYTPDSGTIYIDDVPLQDMDLQTYRNSISIIEQNPVLFTTSVLENLRYSNLDASHDQVVEACRIANCLEFIEGGALSNGFDTVITKDSLSGGQKQRIAIARAILRNPKLLILDEATASLDAQNEKYVVDAIDNLVNSNITVLIIAHKLNTVKNADLIVVLGTAGQIVEMGTHDELMRLRNHYYDMVNTD</sequence>
<protein>
    <recommendedName>
        <fullName evidence="15">Mitochondrial potassium channel ATP-binding subunit</fullName>
    </recommendedName>
    <alternativeName>
        <fullName evidence="17">ATP-binding cassette sub-family B member 8, mitochondrial</fullName>
    </alternativeName>
    <alternativeName>
        <fullName evidence="16">Mitochondrial sulfonylurea-receptor</fullName>
    </alternativeName>
</protein>
<keyword evidence="3" id="KW-0813">Transport</keyword>
<evidence type="ECO:0000256" key="9">
    <source>
        <dbReference type="ARBA" id="ARBA00022946"/>
    </source>
</evidence>
<evidence type="ECO:0000256" key="16">
    <source>
        <dbReference type="ARBA" id="ARBA00041416"/>
    </source>
</evidence>
<feature type="domain" description="ABC transmembrane type-1" evidence="21">
    <location>
        <begin position="226"/>
        <end position="516"/>
    </location>
</feature>
<dbReference type="PROSITE" id="PS50929">
    <property type="entry name" value="ABC_TM1F"/>
    <property type="match status" value="1"/>
</dbReference>
<dbReference type="InterPro" id="IPR036640">
    <property type="entry name" value="ABC1_TM_sf"/>
</dbReference>
<dbReference type="InterPro" id="IPR011527">
    <property type="entry name" value="ABC1_TM_dom"/>
</dbReference>
<evidence type="ECO:0000256" key="8">
    <source>
        <dbReference type="ARBA" id="ARBA00022840"/>
    </source>
</evidence>
<feature type="transmembrane region" description="Helical" evidence="19">
    <location>
        <begin position="459"/>
        <end position="481"/>
    </location>
</feature>
<evidence type="ECO:0000256" key="2">
    <source>
        <dbReference type="ARBA" id="ARBA00005580"/>
    </source>
</evidence>
<keyword evidence="11 19" id="KW-1133">Transmembrane helix</keyword>
<keyword evidence="23" id="KW-1185">Reference proteome</keyword>
<reference evidence="23" key="1">
    <citation type="submission" date="2017-01" db="EMBL/GenBank/DDBJ databases">
        <authorList>
            <person name="Wang Y."/>
            <person name="White M."/>
            <person name="Kvist S."/>
            <person name="Moncalvo J.-M."/>
        </authorList>
    </citation>
    <scope>NUCLEOTIDE SEQUENCE [LARGE SCALE GENOMIC DNA]</scope>
    <source>
        <strain evidence="23">COL-18-3</strain>
    </source>
</reference>
<accession>A0A1R1PMF6</accession>
<dbReference type="OrthoDB" id="6500128at2759"/>
<dbReference type="Pfam" id="PF00005">
    <property type="entry name" value="ABC_tran"/>
    <property type="match status" value="1"/>
</dbReference>
<dbReference type="SMART" id="SM00382">
    <property type="entry name" value="AAA"/>
    <property type="match status" value="1"/>
</dbReference>
<feature type="transmembrane region" description="Helical" evidence="19">
    <location>
        <begin position="373"/>
        <end position="392"/>
    </location>
</feature>
<dbReference type="InterPro" id="IPR027417">
    <property type="entry name" value="P-loop_NTPase"/>
</dbReference>
<keyword evidence="6" id="KW-0547">Nucleotide-binding</keyword>
<keyword evidence="7" id="KW-0999">Mitochondrion inner membrane</keyword>